<feature type="transmembrane region" description="Helical" evidence="1">
    <location>
        <begin position="399"/>
        <end position="420"/>
    </location>
</feature>
<dbReference type="AlphaFoldDB" id="A0A0B2RFF8"/>
<evidence type="ECO:0008006" key="5">
    <source>
        <dbReference type="Google" id="ProtNLM"/>
    </source>
</evidence>
<dbReference type="PANTHER" id="PTHR31045">
    <property type="entry name" value="PLAC8 FAMILY PROTEIN-RELATED"/>
    <property type="match status" value="1"/>
</dbReference>
<dbReference type="Pfam" id="PF11204">
    <property type="entry name" value="DUF2985"/>
    <property type="match status" value="1"/>
</dbReference>
<evidence type="ECO:0000313" key="2">
    <source>
        <dbReference type="EMBL" id="KHN33241.1"/>
    </source>
</evidence>
<dbReference type="Pfam" id="PF04749">
    <property type="entry name" value="PLAC8"/>
    <property type="match status" value="1"/>
</dbReference>
<dbReference type="Gramene" id="XM_028368548.1">
    <property type="protein sequence ID" value="XP_028224349.1"/>
    <property type="gene ID" value="LOC114406013"/>
</dbReference>
<evidence type="ECO:0000313" key="3">
    <source>
        <dbReference type="EMBL" id="RZC19041.1"/>
    </source>
</evidence>
<feature type="transmembrane region" description="Helical" evidence="1">
    <location>
        <begin position="270"/>
        <end position="291"/>
    </location>
</feature>
<dbReference type="Proteomes" id="UP000289340">
    <property type="component" value="Chromosome 3"/>
</dbReference>
<keyword evidence="1" id="KW-0812">Transmembrane</keyword>
<evidence type="ECO:0000313" key="4">
    <source>
        <dbReference type="Proteomes" id="UP000289340"/>
    </source>
</evidence>
<protein>
    <recommendedName>
        <fullName evidence="5">Protein PLANT CADMIUM RESISTANCE 8</fullName>
    </recommendedName>
</protein>
<keyword evidence="4" id="KW-1185">Reference proteome</keyword>
<reference evidence="3 4" key="2">
    <citation type="submission" date="2018-09" db="EMBL/GenBank/DDBJ databases">
        <title>A high-quality reference genome of wild soybean provides a powerful tool to mine soybean genomes.</title>
        <authorList>
            <person name="Xie M."/>
            <person name="Chung C.Y.L."/>
            <person name="Li M.-W."/>
            <person name="Wong F.-L."/>
            <person name="Chan T.-F."/>
            <person name="Lam H.-M."/>
        </authorList>
    </citation>
    <scope>NUCLEOTIDE SEQUENCE [LARGE SCALE GENOMIC DNA]</scope>
    <source>
        <strain evidence="4">cv. W05</strain>
        <tissue evidence="3">Hypocotyl of etiolated seedlings</tissue>
    </source>
</reference>
<dbReference type="GO" id="GO:0009975">
    <property type="term" value="F:cyclase activity"/>
    <property type="evidence" value="ECO:0007669"/>
    <property type="project" value="TreeGrafter"/>
</dbReference>
<dbReference type="PANTHER" id="PTHR31045:SF21">
    <property type="entry name" value="PLAC8 FAMILY PROTEIN"/>
    <property type="match status" value="1"/>
</dbReference>
<dbReference type="Proteomes" id="UP000053555">
    <property type="component" value="Unassembled WGS sequence"/>
</dbReference>
<proteinExistence type="predicted"/>
<feature type="transmembrane region" description="Helical" evidence="1">
    <location>
        <begin position="237"/>
        <end position="258"/>
    </location>
</feature>
<name>A0A0B2RFF8_GLYSO</name>
<gene>
    <name evidence="3" type="ORF">D0Y65_006044</name>
    <name evidence="2" type="ORF">glysoja_027928</name>
</gene>
<dbReference type="InterPro" id="IPR006461">
    <property type="entry name" value="PLAC_motif_containing"/>
</dbReference>
<reference evidence="2" key="1">
    <citation type="submission" date="2014-07" db="EMBL/GenBank/DDBJ databases">
        <title>Identification of a novel salt tolerance gene in wild soybean by whole-genome sequencing.</title>
        <authorList>
            <person name="Lam H.-M."/>
            <person name="Qi X."/>
            <person name="Li M.-W."/>
            <person name="Liu X."/>
            <person name="Xie M."/>
            <person name="Ni M."/>
            <person name="Xu X."/>
        </authorList>
    </citation>
    <scope>NUCLEOTIDE SEQUENCE [LARGE SCALE GENOMIC DNA]</scope>
    <source>
        <tissue evidence="2">Root</tissue>
    </source>
</reference>
<dbReference type="GO" id="GO:0051762">
    <property type="term" value="P:sesquiterpene biosynthetic process"/>
    <property type="evidence" value="ECO:0007669"/>
    <property type="project" value="TreeGrafter"/>
</dbReference>
<sequence length="558" mass="63737">MSILAGRMTRDTIGGSLQEGLQDAASVGNTNGFKINVNSVLQISSSQRGLLSDESHHIRKQKMLTSIANIFKLQRLTLTPHANSASPSAKLRKKTEERYEFSHFVPSSIRENLRKPFNCFFAKKIDWPSLRRSCKQWIKNPLNMAILLWITCVAVSGAILFLVMTGMLNKILTKQSQRNSWFEVNNQFLNALFTLMCLYQHPKRFHHLVLLCRWKPKDIIILRKLYCKKGTCKPHEWFHMMVVVVLLHVNCFAQYALCGLNWGFNRSERPVVGVGICISIAIAAPALAGVYCIASPLGKEYETEEAAQNHIPTSNTFASRNDHSLVEYTPQWRGGLFDLWDNLSVACLTLFCSFCVFGRNMERQNFGNKYVHIATFLLFCVAPFWIFNMATINIDDEPVRLVLGLLGIFLCVFGLLYGGYWRIQMRERFNLPPNKLCCGKPAVTDCIQWLFCCWCSLAQEVRTAESYDIVEDKFFCKKQTQSCVQLALNSLPPEDKAPQVTSMSTSSFWSSHSFNKIWSEESKDHSSLSEIEFSRERKQNVMEVPIPLTIQIDDNDIK</sequence>
<feature type="transmembrane region" description="Helical" evidence="1">
    <location>
        <begin position="339"/>
        <end position="358"/>
    </location>
</feature>
<dbReference type="InterPro" id="IPR021369">
    <property type="entry name" value="DUF2985"/>
</dbReference>
<evidence type="ECO:0000256" key="1">
    <source>
        <dbReference type="SAM" id="Phobius"/>
    </source>
</evidence>
<dbReference type="EMBL" id="KN649573">
    <property type="protein sequence ID" value="KHN33241.1"/>
    <property type="molecule type" value="Genomic_DNA"/>
</dbReference>
<organism evidence="2">
    <name type="scientific">Glycine soja</name>
    <name type="common">Wild soybean</name>
    <dbReference type="NCBI Taxonomy" id="3848"/>
    <lineage>
        <taxon>Eukaryota</taxon>
        <taxon>Viridiplantae</taxon>
        <taxon>Streptophyta</taxon>
        <taxon>Embryophyta</taxon>
        <taxon>Tracheophyta</taxon>
        <taxon>Spermatophyta</taxon>
        <taxon>Magnoliopsida</taxon>
        <taxon>eudicotyledons</taxon>
        <taxon>Gunneridae</taxon>
        <taxon>Pentapetalae</taxon>
        <taxon>rosids</taxon>
        <taxon>fabids</taxon>
        <taxon>Fabales</taxon>
        <taxon>Fabaceae</taxon>
        <taxon>Papilionoideae</taxon>
        <taxon>50 kb inversion clade</taxon>
        <taxon>NPAAA clade</taxon>
        <taxon>indigoferoid/millettioid clade</taxon>
        <taxon>Phaseoleae</taxon>
        <taxon>Glycine</taxon>
        <taxon>Glycine subgen. Soja</taxon>
    </lineage>
</organism>
<feature type="transmembrane region" description="Helical" evidence="1">
    <location>
        <begin position="370"/>
        <end position="387"/>
    </location>
</feature>
<feature type="transmembrane region" description="Helical" evidence="1">
    <location>
        <begin position="142"/>
        <end position="164"/>
    </location>
</feature>
<dbReference type="EMBL" id="QZWG01000003">
    <property type="protein sequence ID" value="RZC19041.1"/>
    <property type="molecule type" value="Genomic_DNA"/>
</dbReference>
<accession>A0A0B2RFF8</accession>
<dbReference type="Gramene" id="XM_028368549.1">
    <property type="protein sequence ID" value="XP_028224350.1"/>
    <property type="gene ID" value="LOC114406013"/>
</dbReference>
<dbReference type="NCBIfam" id="TIGR01571">
    <property type="entry name" value="A_thal_Cys_rich"/>
    <property type="match status" value="1"/>
</dbReference>
<keyword evidence="1" id="KW-1133">Transmembrane helix</keyword>
<keyword evidence="1" id="KW-0472">Membrane</keyword>